<dbReference type="Proteomes" id="UP000295294">
    <property type="component" value="Plasmid unnamed3"/>
</dbReference>
<accession>A0A4P7LJ29</accession>
<sequence>MAVRTEAEYLQALASLLPPGPAWSEDQAAAVHAVLAGLAPEFARMDARADDLLREADPAGVTELVPDWERVMQLPDPCFGNAPTFLDRQAAVRDRLGASGGQSRGYFKGVAARLGFDVEIQENRPLRTGIGRIGERLCSRDMSFVWHVIEKPPAGPALPDMDAVYAARAAIECVFGRFKPAHTEVRFHYVDYLMDQGRTVFFTTEDGTPLAIEIFGRDDASN</sequence>
<dbReference type="RefSeq" id="WP_135707325.1">
    <property type="nucleotide sequence ID" value="NZ_CP038638.1"/>
</dbReference>
<protein>
    <submittedName>
        <fullName evidence="1">DUF2313 domain-containing protein</fullName>
    </submittedName>
</protein>
<evidence type="ECO:0000313" key="1">
    <source>
        <dbReference type="EMBL" id="QBY56160.1"/>
    </source>
</evidence>
<geneLocation type="plasmid" evidence="1">
    <name>unnamed3</name>
</geneLocation>
<proteinExistence type="predicted"/>
<dbReference type="EMBL" id="CP038638">
    <property type="protein sequence ID" value="QBY56160.1"/>
    <property type="molecule type" value="Genomic_DNA"/>
</dbReference>
<dbReference type="InterPro" id="IPR018755">
    <property type="entry name" value="Phage_Mu_Gp48"/>
</dbReference>
<gene>
    <name evidence="1" type="ORF">E0W60_34455</name>
</gene>
<dbReference type="Pfam" id="PF10076">
    <property type="entry name" value="Phage_Mu_Gp48"/>
    <property type="match status" value="1"/>
</dbReference>
<name>A0A4P7LJ29_9BURK</name>
<reference evidence="1 2" key="1">
    <citation type="submission" date="2019-03" db="EMBL/GenBank/DDBJ databases">
        <title>Efficiently degradation of phenoxyalkanoic acid herbicides by Cupriavidus oxalaticus strain X32.</title>
        <authorList>
            <person name="Sheng X."/>
        </authorList>
    </citation>
    <scope>NUCLEOTIDE SEQUENCE [LARGE SCALE GENOMIC DNA]</scope>
    <source>
        <strain evidence="1 2">X32</strain>
        <plasmid evidence="1 2">unnamed3</plasmid>
    </source>
</reference>
<organism evidence="1 2">
    <name type="scientific">Cupriavidus oxalaticus</name>
    <dbReference type="NCBI Taxonomy" id="96344"/>
    <lineage>
        <taxon>Bacteria</taxon>
        <taxon>Pseudomonadati</taxon>
        <taxon>Pseudomonadota</taxon>
        <taxon>Betaproteobacteria</taxon>
        <taxon>Burkholderiales</taxon>
        <taxon>Burkholderiaceae</taxon>
        <taxon>Cupriavidus</taxon>
    </lineage>
</organism>
<evidence type="ECO:0000313" key="2">
    <source>
        <dbReference type="Proteomes" id="UP000295294"/>
    </source>
</evidence>
<dbReference type="OrthoDB" id="6592844at2"/>
<dbReference type="AlphaFoldDB" id="A0A4P7LJ29"/>
<keyword evidence="1" id="KW-0614">Plasmid</keyword>
<dbReference type="KEGG" id="cox:E0W60_34455"/>